<sequence length="71" mass="7895">MAPHTTFGHLNTTTLTNDSPMAHPLVLATMAFPIFCGTKDFLAKEAIHFRLQCTIVNGFRFGDFTNYMTIG</sequence>
<organism evidence="1 2">
    <name type="scientific">Candidatus Synechococcus spongiarum 142</name>
    <dbReference type="NCBI Taxonomy" id="1608213"/>
    <lineage>
        <taxon>Bacteria</taxon>
        <taxon>Bacillati</taxon>
        <taxon>Cyanobacteriota</taxon>
        <taxon>Cyanophyceae</taxon>
        <taxon>Synechococcales</taxon>
        <taxon>Synechococcaceae</taxon>
        <taxon>Synechococcus</taxon>
    </lineage>
</organism>
<gene>
    <name evidence="1" type="ORF">TH68_08930</name>
</gene>
<dbReference type="AlphaFoldDB" id="A0A6N3X3A6"/>
<proteinExistence type="predicted"/>
<name>A0A6N3X3A6_9SYNE</name>
<accession>A0A6N3X3A6</accession>
<comment type="caution">
    <text evidence="1">The sequence shown here is derived from an EMBL/GenBank/DDBJ whole genome shotgun (WGS) entry which is preliminary data.</text>
</comment>
<dbReference type="Proteomes" id="UP000035054">
    <property type="component" value="Unassembled WGS sequence"/>
</dbReference>
<evidence type="ECO:0000313" key="1">
    <source>
        <dbReference type="EMBL" id="KKZ11335.1"/>
    </source>
</evidence>
<dbReference type="EMBL" id="JXUO01000284">
    <property type="protein sequence ID" value="KKZ11335.1"/>
    <property type="molecule type" value="Genomic_DNA"/>
</dbReference>
<protein>
    <submittedName>
        <fullName evidence="1">Uncharacterized protein</fullName>
    </submittedName>
</protein>
<evidence type="ECO:0000313" key="2">
    <source>
        <dbReference type="Proteomes" id="UP000035054"/>
    </source>
</evidence>
<reference evidence="1 2" key="1">
    <citation type="submission" date="2015-01" db="EMBL/GenBank/DDBJ databases">
        <title>Lifestyle Evolution in Cyanobacterial Symbionts of Sponges.</title>
        <authorList>
            <person name="Burgsdorf I."/>
            <person name="Slaby B.M."/>
            <person name="Handley K.M."/>
            <person name="Haber M."/>
            <person name="Blom J."/>
            <person name="Marshall C.W."/>
            <person name="Gilbert J.A."/>
            <person name="Hentschel U."/>
            <person name="Steindler L."/>
        </authorList>
    </citation>
    <scope>NUCLEOTIDE SEQUENCE [LARGE SCALE GENOMIC DNA]</scope>
    <source>
        <strain evidence="1">142</strain>
    </source>
</reference>